<organism evidence="1 2">
    <name type="scientific">Komagataeibacter diospyri</name>
    <dbReference type="NCBI Taxonomy" id="1932662"/>
    <lineage>
        <taxon>Bacteria</taxon>
        <taxon>Pseudomonadati</taxon>
        <taxon>Pseudomonadota</taxon>
        <taxon>Alphaproteobacteria</taxon>
        <taxon>Acetobacterales</taxon>
        <taxon>Acetobacteraceae</taxon>
        <taxon>Komagataeibacter</taxon>
    </lineage>
</organism>
<comment type="caution">
    <text evidence="1">The sequence shown here is derived from an EMBL/GenBank/DDBJ whole genome shotgun (WGS) entry which is preliminary data.</text>
</comment>
<reference evidence="2" key="1">
    <citation type="submission" date="2017-01" db="EMBL/GenBank/DDBJ databases">
        <title>Komagataeibacter sp. MSKU9 whole genome sequencing project.</title>
        <authorList>
            <person name="Matsutani M."/>
            <person name="Naloka K."/>
            <person name="Theeragool G."/>
            <person name="Yakushi T."/>
            <person name="Matsushita K."/>
        </authorList>
    </citation>
    <scope>NUCLEOTIDE SEQUENCE [LARGE SCALE GENOMIC DNA]</scope>
    <source>
        <strain evidence="2">MSKU9</strain>
    </source>
</reference>
<dbReference type="Proteomes" id="UP000315095">
    <property type="component" value="Unassembled WGS sequence"/>
</dbReference>
<dbReference type="AlphaFoldDB" id="A0A4P5NNE4"/>
<proteinExistence type="predicted"/>
<evidence type="ECO:0000313" key="2">
    <source>
        <dbReference type="Proteomes" id="UP000315095"/>
    </source>
</evidence>
<keyword evidence="2" id="KW-1185">Reference proteome</keyword>
<dbReference type="EMBL" id="BDLU01000004">
    <property type="protein sequence ID" value="GCE81997.1"/>
    <property type="molecule type" value="Genomic_DNA"/>
</dbReference>
<evidence type="ECO:0000313" key="1">
    <source>
        <dbReference type="EMBL" id="GCE81997.1"/>
    </source>
</evidence>
<protein>
    <submittedName>
        <fullName evidence="1">Uncharacterized protein</fullName>
    </submittedName>
</protein>
<accession>A0A4P5NNE4</accession>
<name>A0A4P5NNE4_9PROT</name>
<sequence length="193" mass="20580">MGLHAICVLRTTDLKRIRAVIGDKAMLFVGYHVAMRLRSVFLLRRYAPLSFQLCLLGMPWGTSAAPVKTPRSTCFTPAHAPTSPSSALPGFTSSVAPGLRSLSENFYQSAPVRRPFAASPALGNMDHVGPFAIEHSQSSPIPLEQGTTVTAAYPVRGVQGMDLVVNAFGGHRQTNTGSNVGSAAITAGVRFKW</sequence>
<gene>
    <name evidence="1" type="ORF">MSKU9_0138</name>
</gene>